<dbReference type="PANTHER" id="PTHR11590">
    <property type="entry name" value="PROTEIN-GLUTAMINE GAMMA-GLUTAMYLTRANSFERASE"/>
    <property type="match status" value="1"/>
</dbReference>
<reference evidence="5" key="1">
    <citation type="journal article" date="2023" name="G3 (Bethesda)">
        <title>A reference genome for the long-term kleptoplast-retaining sea slug Elysia crispata morphotype clarki.</title>
        <authorList>
            <person name="Eastman K.E."/>
            <person name="Pendleton A.L."/>
            <person name="Shaikh M.A."/>
            <person name="Suttiyut T."/>
            <person name="Ogas R."/>
            <person name="Tomko P."/>
            <person name="Gavelis G."/>
            <person name="Widhalm J.R."/>
            <person name="Wisecaver J.H."/>
        </authorList>
    </citation>
    <scope>NUCLEOTIDE SEQUENCE</scope>
    <source>
        <strain evidence="5">ECLA1</strain>
    </source>
</reference>
<name>A0AAE1B4N3_9GAST</name>
<keyword evidence="6" id="KW-1185">Reference proteome</keyword>
<accession>A0AAE1B4N3</accession>
<dbReference type="SUPFAM" id="SSF54001">
    <property type="entry name" value="Cysteine proteinases"/>
    <property type="match status" value="1"/>
</dbReference>
<comment type="similarity">
    <text evidence="1">Belongs to the transglutaminase superfamily. Transglutaminase family.</text>
</comment>
<feature type="transmembrane region" description="Helical" evidence="3">
    <location>
        <begin position="38"/>
        <end position="61"/>
    </location>
</feature>
<dbReference type="AlphaFoldDB" id="A0AAE1B4N3"/>
<gene>
    <name evidence="5" type="ORF">RRG08_019350</name>
</gene>
<evidence type="ECO:0000256" key="2">
    <source>
        <dbReference type="SAM" id="MobiDB-lite"/>
    </source>
</evidence>
<feature type="transmembrane region" description="Helical" evidence="3">
    <location>
        <begin position="122"/>
        <end position="149"/>
    </location>
</feature>
<dbReference type="InterPro" id="IPR036238">
    <property type="entry name" value="Transglutaminase_C_sf"/>
</dbReference>
<dbReference type="InterPro" id="IPR038765">
    <property type="entry name" value="Papain-like_cys_pep_sf"/>
</dbReference>
<dbReference type="GO" id="GO:0003810">
    <property type="term" value="F:protein-glutamine gamma-glutamyltransferase activity"/>
    <property type="evidence" value="ECO:0007669"/>
    <property type="project" value="InterPro"/>
</dbReference>
<comment type="caution">
    <text evidence="5">The sequence shown here is derived from an EMBL/GenBank/DDBJ whole genome shotgun (WGS) entry which is preliminary data.</text>
</comment>
<evidence type="ECO:0000259" key="4">
    <source>
        <dbReference type="SMART" id="SM00460"/>
    </source>
</evidence>
<feature type="compositionally biased region" description="Low complexity" evidence="2">
    <location>
        <begin position="13"/>
        <end position="23"/>
    </location>
</feature>
<dbReference type="PANTHER" id="PTHR11590:SF40">
    <property type="entry name" value="HEMOCYTE PROTEIN-GLUTAMINE GAMMA-GLUTAMYLTRANSFERASE-LIKE PROTEIN"/>
    <property type="match status" value="1"/>
</dbReference>
<dbReference type="InterPro" id="IPR036985">
    <property type="entry name" value="Transglutaminase-like_sf"/>
</dbReference>
<dbReference type="InterPro" id="IPR014756">
    <property type="entry name" value="Ig_E-set"/>
</dbReference>
<dbReference type="InterPro" id="IPR002931">
    <property type="entry name" value="Transglutaminase-like"/>
</dbReference>
<evidence type="ECO:0000313" key="5">
    <source>
        <dbReference type="EMBL" id="KAK3799550.1"/>
    </source>
</evidence>
<feature type="region of interest" description="Disordered" evidence="2">
    <location>
        <begin position="1"/>
        <end position="27"/>
    </location>
</feature>
<dbReference type="EMBL" id="JAWDGP010000555">
    <property type="protein sequence ID" value="KAK3799550.1"/>
    <property type="molecule type" value="Genomic_DNA"/>
</dbReference>
<dbReference type="FunFam" id="3.90.260.10:FF:000002">
    <property type="entry name" value="Erythrocyte membrane protein band 4.2"/>
    <property type="match status" value="1"/>
</dbReference>
<dbReference type="Pfam" id="PF01841">
    <property type="entry name" value="Transglut_core"/>
    <property type="match status" value="1"/>
</dbReference>
<protein>
    <recommendedName>
        <fullName evidence="4">Transglutaminase-like domain-containing protein</fullName>
    </recommendedName>
</protein>
<keyword evidence="3" id="KW-1133">Transmembrane helix</keyword>
<dbReference type="SUPFAM" id="SSF81296">
    <property type="entry name" value="E set domains"/>
    <property type="match status" value="1"/>
</dbReference>
<dbReference type="Pfam" id="PF00868">
    <property type="entry name" value="Transglut_N"/>
    <property type="match status" value="1"/>
</dbReference>
<keyword evidence="3" id="KW-0812">Transmembrane</keyword>
<keyword evidence="3" id="KW-0472">Membrane</keyword>
<dbReference type="Proteomes" id="UP001283361">
    <property type="component" value="Unassembled WGS sequence"/>
</dbReference>
<dbReference type="InterPro" id="IPR050779">
    <property type="entry name" value="Transglutaminase"/>
</dbReference>
<sequence length="1266" mass="139368">MTRSGGATRRTRNSSGSDGNSSRPPKVMRHRYLTSRGAARGAIPMFVLTVSVIGTGAARGAIPMFVLTVSVIGTGAARGAIPMFVLTVSVIGTGAARGAIPMFVLTVSVIGTGAARGGIPMFVLTVSVIGTGAARGGIPMFVLTVSVFWVQGPSEAIYPWAERSHLPMFVLTVSVFWVQGPSEAIYPCLFSLFLYSGYRGRAEAIYPCLFSLFLYSGYRGRAKPSTHVCSHCFCILGTGAERSHLPMFVLTVSVFWVQGPSEAIYPCLFSLFLYSGYRGRAEAIYPCLFSLFLYSGYRGRAKPSTHVCSHCFCILGTGAERSHLPMFVLTVSVFWVQGPSEAIYPCLFSLFLYSGYRGRAKPSTHVCSHCFCILGAGAERSHLPMFVLTVSVFWVQGPSDAIYPCLFSLFLYSGYRGRAKPSTHVCSHCFCILGTGAERNHLPMFVLTVSVFWVQGPSEATTHVCSHCFCILGTGAERSHLPMFVLTVSVFWVQGPSEAIYPCLFSLFLYSGCRGRAKPSTHINLFSLFLYSGCRGRAKRSAKLGGDHGGRSNLISDEELRNRTRLLQPLLVEHSKAVTVTGVDFNKKRNGSDHHTSEYDIKDLVVRRGQPFTITIKTDRAVDAKCDVVVLQFSFGTRPQGNKGTLLRLNVDLSSPDPTSSSPVAGGWTAQAGKCDSSTLEVKVTSSATAMVGRYSMFVESALQGQADTKRRLEIENEDLYIIFNPWCEADVVYMSDPAERCEYVENDKGRIWIGSAYNNFGKPWNFGQFESPVLEAALHLMDLGEIMDSARRSPVAFIRAVSALANSCDDDGVLEGRWTEKYPKDCTVPWLWTGSVKIIENFMETGKPVRFGQCWVFSGIVTSLLRSVGIPTRSVTNFQSAHDTDCSMTIDNHYDEDDEPLTERDDSVWNFHVWNESYFRRLDLPKGYDGWQAHDATPQETSEGVMRCGPAPVKAIKEGHVYLNYDTAFIFSEVNGDKVAWRVSEDGDMEIIDIDAYAVGKNISTKAVGSNLRHDLTGDYKYPDGSPEERKVVAFVKQCGTRAEFITPEHVRDVEFKIIIQEGAVLGKDFQIVARLKNKAKEVRHIRGRMTVLSSFYTGVPGKRIKGSRFDVDVLPNGESDLTLDITTDEYLDKLNPEASLQAYVSLSVDHTKQHYARSQAFTLSKPFLTITVPEGIQARVETKGVVKFTNPLSISLTGASFNLEGASVMSADTYQIPHPIKPGQEVTHDFVICPRRSGVREVAATFTSDQLSGVDGSAEFQVQP</sequence>
<dbReference type="InterPro" id="IPR001102">
    <property type="entry name" value="Transglutaminase_N"/>
</dbReference>
<evidence type="ECO:0000313" key="6">
    <source>
        <dbReference type="Proteomes" id="UP001283361"/>
    </source>
</evidence>
<evidence type="ECO:0000256" key="1">
    <source>
        <dbReference type="ARBA" id="ARBA00005968"/>
    </source>
</evidence>
<feature type="domain" description="Transglutaminase-like" evidence="4">
    <location>
        <begin position="847"/>
        <end position="939"/>
    </location>
</feature>
<proteinExistence type="inferred from homology"/>
<dbReference type="SMART" id="SM00460">
    <property type="entry name" value="TGc"/>
    <property type="match status" value="1"/>
</dbReference>
<dbReference type="Gene3D" id="2.60.40.10">
    <property type="entry name" value="Immunoglobulins"/>
    <property type="match status" value="3"/>
</dbReference>
<evidence type="ECO:0000256" key="3">
    <source>
        <dbReference type="SAM" id="Phobius"/>
    </source>
</evidence>
<dbReference type="Pfam" id="PF00927">
    <property type="entry name" value="Transglut_C"/>
    <property type="match status" value="1"/>
</dbReference>
<organism evidence="5 6">
    <name type="scientific">Elysia crispata</name>
    <name type="common">lettuce slug</name>
    <dbReference type="NCBI Taxonomy" id="231223"/>
    <lineage>
        <taxon>Eukaryota</taxon>
        <taxon>Metazoa</taxon>
        <taxon>Spiralia</taxon>
        <taxon>Lophotrochozoa</taxon>
        <taxon>Mollusca</taxon>
        <taxon>Gastropoda</taxon>
        <taxon>Heterobranchia</taxon>
        <taxon>Euthyneura</taxon>
        <taxon>Panpulmonata</taxon>
        <taxon>Sacoglossa</taxon>
        <taxon>Placobranchoidea</taxon>
        <taxon>Plakobranchidae</taxon>
        <taxon>Elysia</taxon>
    </lineage>
</organism>
<dbReference type="InterPro" id="IPR013783">
    <property type="entry name" value="Ig-like_fold"/>
</dbReference>
<dbReference type="SUPFAM" id="SSF49309">
    <property type="entry name" value="Transglutaminase, two C-terminal domains"/>
    <property type="match status" value="2"/>
</dbReference>
<dbReference type="Gene3D" id="3.90.260.10">
    <property type="entry name" value="Transglutaminase-like"/>
    <property type="match status" value="1"/>
</dbReference>
<dbReference type="InterPro" id="IPR008958">
    <property type="entry name" value="Transglutaminase_C"/>
</dbReference>
<feature type="transmembrane region" description="Helical" evidence="3">
    <location>
        <begin position="81"/>
        <end position="110"/>
    </location>
</feature>